<feature type="compositionally biased region" description="Basic and acidic residues" evidence="1">
    <location>
        <begin position="52"/>
        <end position="66"/>
    </location>
</feature>
<evidence type="ECO:0000256" key="1">
    <source>
        <dbReference type="SAM" id="MobiDB-lite"/>
    </source>
</evidence>
<evidence type="ECO:0008006" key="5">
    <source>
        <dbReference type="Google" id="ProtNLM"/>
    </source>
</evidence>
<reference evidence="3" key="1">
    <citation type="submission" date="2022-08" db="EMBL/GenBank/DDBJ databases">
        <authorList>
            <person name="Gutierrez-Valencia J."/>
        </authorList>
    </citation>
    <scope>NUCLEOTIDE SEQUENCE</scope>
</reference>
<dbReference type="Proteomes" id="UP001154282">
    <property type="component" value="Unassembled WGS sequence"/>
</dbReference>
<name>A0AAV0RW62_9ROSI</name>
<gene>
    <name evidence="3" type="ORF">LITE_LOCUS50273</name>
</gene>
<proteinExistence type="predicted"/>
<dbReference type="EMBL" id="CAMGYJ010000011">
    <property type="protein sequence ID" value="CAI0605953.1"/>
    <property type="molecule type" value="Genomic_DNA"/>
</dbReference>
<accession>A0AAV0RW62</accession>
<evidence type="ECO:0000313" key="3">
    <source>
        <dbReference type="EMBL" id="CAI0605953.1"/>
    </source>
</evidence>
<feature type="chain" id="PRO_5043639726" description="RxLR effector protein" evidence="2">
    <location>
        <begin position="21"/>
        <end position="132"/>
    </location>
</feature>
<keyword evidence="2" id="KW-0732">Signal</keyword>
<protein>
    <recommendedName>
        <fullName evidence="5">RxLR effector protein</fullName>
    </recommendedName>
</protein>
<feature type="compositionally biased region" description="Acidic residues" evidence="1">
    <location>
        <begin position="68"/>
        <end position="80"/>
    </location>
</feature>
<comment type="caution">
    <text evidence="3">The sequence shown here is derived from an EMBL/GenBank/DDBJ whole genome shotgun (WGS) entry which is preliminary data.</text>
</comment>
<evidence type="ECO:0000313" key="4">
    <source>
        <dbReference type="Proteomes" id="UP001154282"/>
    </source>
</evidence>
<evidence type="ECO:0000256" key="2">
    <source>
        <dbReference type="SAM" id="SignalP"/>
    </source>
</evidence>
<feature type="region of interest" description="Disordered" evidence="1">
    <location>
        <begin position="34"/>
        <end position="86"/>
    </location>
</feature>
<sequence>MSPLHLVTIISLYPLLGVSATVARVESHAKIDERGEQIRFRSAKQPPSESQPSKKLDTSAHLKTASETELDSDSDSDADSDPAAPEIVVHALDGVERDLVKKLREMAEGSERAELKKRLNKLDVKYLEFLVG</sequence>
<dbReference type="AlphaFoldDB" id="A0AAV0RW62"/>
<feature type="signal peptide" evidence="2">
    <location>
        <begin position="1"/>
        <end position="20"/>
    </location>
</feature>
<organism evidence="3 4">
    <name type="scientific">Linum tenue</name>
    <dbReference type="NCBI Taxonomy" id="586396"/>
    <lineage>
        <taxon>Eukaryota</taxon>
        <taxon>Viridiplantae</taxon>
        <taxon>Streptophyta</taxon>
        <taxon>Embryophyta</taxon>
        <taxon>Tracheophyta</taxon>
        <taxon>Spermatophyta</taxon>
        <taxon>Magnoliopsida</taxon>
        <taxon>eudicotyledons</taxon>
        <taxon>Gunneridae</taxon>
        <taxon>Pentapetalae</taxon>
        <taxon>rosids</taxon>
        <taxon>fabids</taxon>
        <taxon>Malpighiales</taxon>
        <taxon>Linaceae</taxon>
        <taxon>Linum</taxon>
    </lineage>
</organism>
<keyword evidence="4" id="KW-1185">Reference proteome</keyword>